<dbReference type="Proteomes" id="UP001642484">
    <property type="component" value="Unassembled WGS sequence"/>
</dbReference>
<protein>
    <recommendedName>
        <fullName evidence="1">Farnesoic acid O-methyl transferase domain-containing protein</fullName>
    </recommendedName>
</protein>
<dbReference type="InterPro" id="IPR022041">
    <property type="entry name" value="Methyltransf_FA"/>
</dbReference>
<proteinExistence type="predicted"/>
<organism evidence="2 3">
    <name type="scientific">Durusdinium trenchii</name>
    <dbReference type="NCBI Taxonomy" id="1381693"/>
    <lineage>
        <taxon>Eukaryota</taxon>
        <taxon>Sar</taxon>
        <taxon>Alveolata</taxon>
        <taxon>Dinophyceae</taxon>
        <taxon>Suessiales</taxon>
        <taxon>Symbiodiniaceae</taxon>
        <taxon>Durusdinium</taxon>
    </lineage>
</organism>
<dbReference type="EMBL" id="CAXAMN010011925">
    <property type="protein sequence ID" value="CAK9036678.1"/>
    <property type="molecule type" value="Genomic_DNA"/>
</dbReference>
<dbReference type="SUPFAM" id="SSF49785">
    <property type="entry name" value="Galactose-binding domain-like"/>
    <property type="match status" value="1"/>
</dbReference>
<keyword evidence="3" id="KW-1185">Reference proteome</keyword>
<evidence type="ECO:0000313" key="2">
    <source>
        <dbReference type="EMBL" id="CAK9036678.1"/>
    </source>
</evidence>
<feature type="domain" description="Farnesoic acid O-methyl transferase" evidence="1">
    <location>
        <begin position="810"/>
        <end position="920"/>
    </location>
</feature>
<gene>
    <name evidence="2" type="ORF">CCMP2556_LOCUS20376</name>
</gene>
<name>A0ABP0LDI1_9DINO</name>
<sequence length="1171" mass="128037">MPRLPVIREDVDILDFRYQNRFMLHAEAIHNKTATLQCLGGADKELQQTVLVARRAWPPPPVQPSVTHILATPVNAQGSGPYASTAFFDTSNGFVVPPNIGQASSAALQVNVEGVTNGQFWAFVVYRKEEIYTGAYTSVSLCEAPQRAIGKPTLQDFNADPFLVQCEFEPGIAYTLLGTRFGEIARVPFIGAMPDTPTTLPLLRARGLAFEDTNPLAAKVYGTLTITSAASEANATGAYEYSVLVNTQLLPGANTFLVFCKNSYGEATVSRRLGILDISMILLEDPLIALQYINGNTYLEACCVPLRATINSQMSGPGARVDVAVVPEGGESRAQISTDYTQLDFGPLIQSRLALDPGEISGYEFGPVCTVCSERDIQYDLTSGSKVIGPCALQPAQAYTVVVYVAIRYECPCQDPCYCTGQMRFQSQAGSGLELSPTNRILLPDHAGASCNLDSKLRLTGHVQDVLQAQTAGERWRTAWFWCDVEGIPQGFACGQNTINILEAEFYEVSPLERTGLKVVPASYLAKVPEIAGADKAAAFDGSQASMYLMDTLFDAWLGIDVGIGQQAAILRFRGFWQPGCVPSKLVLEWSDDIITWTERIITEPDVTQSFTDVYVAANSGNWTLGAFYQVAFTAESEGDLIIDGVTPGSDYNIHCLSTDSAGSSGREQNALAVTTTDLVSPFLTVSNVSATDYTAKVYLDLRDPGKAYPALSTCIARELTGVSQALPPMSELSSQGQKCHYLMVEATHTGDGRVAMQTVFSSRLLDRELRLQQSQWGGHRQDYQSCGFNHEPMAGPGGCSSRGSLQKVSFLLSVKAIRDVYVWIGEIGGLGYEILLGGWQNTRVTLSHGYSRDPSNEGQAPPTVMRAYSSPDEAQILDQNSFLTFWVDADPMTGLIRVGANEIFGHNVLIAYNDSNPISPLTSLMVGTLQSEGAPPQIYVCPRVGNLLQGRSIQSSSVAFNGSPEKAVDGQWGDNTFCEYCARNDPLHVCASTRRQDSFNPPYFRIALGSDRLYLISAIRLVVPTDGRPEQSAEWTIYVGTTGFRSDSVCTVIPNARGDHIWPCTPANGNYVSVWGNVNQLKVLPEEFGIRICEIEAYATYQTTRLEHVIDKFALANGLPQPFPTDGPPQNINIYGLQPNRSYEAIPRLRYTRKRMKQRMNNERLLFEPW</sequence>
<accession>A0ABP0LDI1</accession>
<reference evidence="2 3" key="1">
    <citation type="submission" date="2024-02" db="EMBL/GenBank/DDBJ databases">
        <authorList>
            <person name="Chen Y."/>
            <person name="Shah S."/>
            <person name="Dougan E. K."/>
            <person name="Thang M."/>
            <person name="Chan C."/>
        </authorList>
    </citation>
    <scope>NUCLEOTIDE SEQUENCE [LARGE SCALE GENOMIC DNA]</scope>
</reference>
<evidence type="ECO:0000259" key="1">
    <source>
        <dbReference type="Pfam" id="PF12248"/>
    </source>
</evidence>
<comment type="caution">
    <text evidence="2">The sequence shown here is derived from an EMBL/GenBank/DDBJ whole genome shotgun (WGS) entry which is preliminary data.</text>
</comment>
<dbReference type="InterPro" id="IPR008979">
    <property type="entry name" value="Galactose-bd-like_sf"/>
</dbReference>
<dbReference type="Gene3D" id="2.60.120.260">
    <property type="entry name" value="Galactose-binding domain-like"/>
    <property type="match status" value="1"/>
</dbReference>
<evidence type="ECO:0000313" key="3">
    <source>
        <dbReference type="Proteomes" id="UP001642484"/>
    </source>
</evidence>
<dbReference type="Pfam" id="PF12248">
    <property type="entry name" value="Methyltransf_FA"/>
    <property type="match status" value="1"/>
</dbReference>